<sequence length="152" mass="16036">MPETIDSTDLNGFLQGIADTVSKPDVPDAMQAALSATKTDLVEGFQTSTAPDGSAWAPLKRPRPPGHNPDPKPLIDFGKLQDSVGYQGADHIEGVTGEGFTLGATVEYAGVHQDGSKKKNIPARPFMGFSEEVLDTAAELTADSIVNQISKL</sequence>
<dbReference type="EMBL" id="CP036343">
    <property type="protein sequence ID" value="QDT94362.1"/>
    <property type="molecule type" value="Genomic_DNA"/>
</dbReference>
<name>A0A517VMX2_9PLAN</name>
<proteinExistence type="predicted"/>
<dbReference type="KEGG" id="gax:Pan161_60580"/>
<dbReference type="RefSeq" id="WP_145232267.1">
    <property type="nucleotide sequence ID" value="NZ_CP036343.1"/>
</dbReference>
<dbReference type="AlphaFoldDB" id="A0A517VMX2"/>
<dbReference type="InterPro" id="IPR006522">
    <property type="entry name" value="Phage_virion_morphogenesis"/>
</dbReference>
<gene>
    <name evidence="2" type="ORF">Pan161_60580</name>
</gene>
<dbReference type="Pfam" id="PF05069">
    <property type="entry name" value="Phage_tail_S"/>
    <property type="match status" value="1"/>
</dbReference>
<organism evidence="2 3">
    <name type="scientific">Gimesia algae</name>
    <dbReference type="NCBI Taxonomy" id="2527971"/>
    <lineage>
        <taxon>Bacteria</taxon>
        <taxon>Pseudomonadati</taxon>
        <taxon>Planctomycetota</taxon>
        <taxon>Planctomycetia</taxon>
        <taxon>Planctomycetales</taxon>
        <taxon>Planctomycetaceae</taxon>
        <taxon>Gimesia</taxon>
    </lineage>
</organism>
<protein>
    <submittedName>
        <fullName evidence="2">Phage virion morphogenesis family protein</fullName>
    </submittedName>
</protein>
<evidence type="ECO:0000313" key="2">
    <source>
        <dbReference type="EMBL" id="QDT94362.1"/>
    </source>
</evidence>
<dbReference type="OrthoDB" id="284987at2"/>
<accession>A0A517VMX2</accession>
<evidence type="ECO:0000313" key="3">
    <source>
        <dbReference type="Proteomes" id="UP000316855"/>
    </source>
</evidence>
<reference evidence="2 3" key="1">
    <citation type="submission" date="2019-02" db="EMBL/GenBank/DDBJ databases">
        <title>Deep-cultivation of Planctomycetes and their phenomic and genomic characterization uncovers novel biology.</title>
        <authorList>
            <person name="Wiegand S."/>
            <person name="Jogler M."/>
            <person name="Boedeker C."/>
            <person name="Pinto D."/>
            <person name="Vollmers J."/>
            <person name="Rivas-Marin E."/>
            <person name="Kohn T."/>
            <person name="Peeters S.H."/>
            <person name="Heuer A."/>
            <person name="Rast P."/>
            <person name="Oberbeckmann S."/>
            <person name="Bunk B."/>
            <person name="Jeske O."/>
            <person name="Meyerdierks A."/>
            <person name="Storesund J.E."/>
            <person name="Kallscheuer N."/>
            <person name="Luecker S."/>
            <person name="Lage O.M."/>
            <person name="Pohl T."/>
            <person name="Merkel B.J."/>
            <person name="Hornburger P."/>
            <person name="Mueller R.-W."/>
            <person name="Bruemmer F."/>
            <person name="Labrenz M."/>
            <person name="Spormann A.M."/>
            <person name="Op den Camp H."/>
            <person name="Overmann J."/>
            <person name="Amann R."/>
            <person name="Jetten M.S.M."/>
            <person name="Mascher T."/>
            <person name="Medema M.H."/>
            <person name="Devos D.P."/>
            <person name="Kaster A.-K."/>
            <person name="Ovreas L."/>
            <person name="Rohde M."/>
            <person name="Galperin M.Y."/>
            <person name="Jogler C."/>
        </authorList>
    </citation>
    <scope>NUCLEOTIDE SEQUENCE [LARGE SCALE GENOMIC DNA]</scope>
    <source>
        <strain evidence="2 3">Pan161</strain>
    </source>
</reference>
<evidence type="ECO:0000256" key="1">
    <source>
        <dbReference type="SAM" id="MobiDB-lite"/>
    </source>
</evidence>
<feature type="region of interest" description="Disordered" evidence="1">
    <location>
        <begin position="44"/>
        <end position="73"/>
    </location>
</feature>
<dbReference type="Proteomes" id="UP000316855">
    <property type="component" value="Chromosome"/>
</dbReference>
<keyword evidence="3" id="KW-1185">Reference proteome</keyword>